<protein>
    <submittedName>
        <fullName evidence="1">Uncharacterized protein</fullName>
    </submittedName>
</protein>
<evidence type="ECO:0000313" key="2">
    <source>
        <dbReference type="Proteomes" id="UP001381693"/>
    </source>
</evidence>
<organism evidence="1 2">
    <name type="scientific">Halocaridina rubra</name>
    <name type="common">Hawaiian red shrimp</name>
    <dbReference type="NCBI Taxonomy" id="373956"/>
    <lineage>
        <taxon>Eukaryota</taxon>
        <taxon>Metazoa</taxon>
        <taxon>Ecdysozoa</taxon>
        <taxon>Arthropoda</taxon>
        <taxon>Crustacea</taxon>
        <taxon>Multicrustacea</taxon>
        <taxon>Malacostraca</taxon>
        <taxon>Eumalacostraca</taxon>
        <taxon>Eucarida</taxon>
        <taxon>Decapoda</taxon>
        <taxon>Pleocyemata</taxon>
        <taxon>Caridea</taxon>
        <taxon>Atyoidea</taxon>
        <taxon>Atyidae</taxon>
        <taxon>Halocaridina</taxon>
    </lineage>
</organism>
<reference evidence="1 2" key="1">
    <citation type="submission" date="2023-11" db="EMBL/GenBank/DDBJ databases">
        <title>Halocaridina rubra genome assembly.</title>
        <authorList>
            <person name="Smith C."/>
        </authorList>
    </citation>
    <scope>NUCLEOTIDE SEQUENCE [LARGE SCALE GENOMIC DNA]</scope>
    <source>
        <strain evidence="1">EP-1</strain>
        <tissue evidence="1">Whole</tissue>
    </source>
</reference>
<proteinExistence type="predicted"/>
<accession>A0AAN8WEM0</accession>
<evidence type="ECO:0000313" key="1">
    <source>
        <dbReference type="EMBL" id="KAK7063107.1"/>
    </source>
</evidence>
<gene>
    <name evidence="1" type="ORF">SK128_001922</name>
</gene>
<feature type="non-terminal residue" evidence="1">
    <location>
        <position position="53"/>
    </location>
</feature>
<sequence length="53" mass="5704">MSRISTHYAIIMRICYAGASSSYSVKAPSTLSQEIAKGCTLNGFLINCTTREG</sequence>
<dbReference type="EMBL" id="JAXCGZ010020940">
    <property type="protein sequence ID" value="KAK7063107.1"/>
    <property type="molecule type" value="Genomic_DNA"/>
</dbReference>
<name>A0AAN8WEM0_HALRR</name>
<keyword evidence="2" id="KW-1185">Reference proteome</keyword>
<dbReference type="Proteomes" id="UP001381693">
    <property type="component" value="Unassembled WGS sequence"/>
</dbReference>
<comment type="caution">
    <text evidence="1">The sequence shown here is derived from an EMBL/GenBank/DDBJ whole genome shotgun (WGS) entry which is preliminary data.</text>
</comment>
<dbReference type="AlphaFoldDB" id="A0AAN8WEM0"/>